<comment type="caution">
    <text evidence="1">The sequence shown here is derived from an EMBL/GenBank/DDBJ whole genome shotgun (WGS) entry which is preliminary data.</text>
</comment>
<proteinExistence type="predicted"/>
<accession>A0AAV0B9F7</accession>
<evidence type="ECO:0000313" key="2">
    <source>
        <dbReference type="Proteomes" id="UP001153365"/>
    </source>
</evidence>
<keyword evidence="2" id="KW-1185">Reference proteome</keyword>
<organism evidence="1 2">
    <name type="scientific">Phakopsora pachyrhizi</name>
    <name type="common">Asian soybean rust disease fungus</name>
    <dbReference type="NCBI Taxonomy" id="170000"/>
    <lineage>
        <taxon>Eukaryota</taxon>
        <taxon>Fungi</taxon>
        <taxon>Dikarya</taxon>
        <taxon>Basidiomycota</taxon>
        <taxon>Pucciniomycotina</taxon>
        <taxon>Pucciniomycetes</taxon>
        <taxon>Pucciniales</taxon>
        <taxon>Phakopsoraceae</taxon>
        <taxon>Phakopsora</taxon>
    </lineage>
</organism>
<dbReference type="EMBL" id="CALTRL010004011">
    <property type="protein sequence ID" value="CAH7682328.1"/>
    <property type="molecule type" value="Genomic_DNA"/>
</dbReference>
<name>A0AAV0B9F7_PHAPC</name>
<reference evidence="1" key="1">
    <citation type="submission" date="2022-06" db="EMBL/GenBank/DDBJ databases">
        <authorList>
            <consortium name="SYNGENTA / RWTH Aachen University"/>
        </authorList>
    </citation>
    <scope>NUCLEOTIDE SEQUENCE</scope>
</reference>
<evidence type="ECO:0000313" key="1">
    <source>
        <dbReference type="EMBL" id="CAH7682328.1"/>
    </source>
</evidence>
<gene>
    <name evidence="1" type="ORF">PPACK8108_LOCUS15181</name>
</gene>
<sequence>MQTQREINQIKDGYCTNTIGILSLADIYFVFKLFDDVSLMPDQEGIVAIYKAKYCSKKEHKHGFKLVKSARLIRALSSYINNTQPPQLELCLSEIEKKKRHAQRKAKGKGTQEEFKDRIVGFGEGLEIKRAWSHVEVKFAKELLRSNYEKLIKSYERLNKDSIPNGIYSFILGEGKIVKEFDSIKEDFIRSEAELLRRSVNQLLKWRETASDERYLSSITEILSASRDNTVEKLLIILDIELVHFI</sequence>
<protein>
    <submittedName>
        <fullName evidence="1">Uncharacterized protein</fullName>
    </submittedName>
</protein>
<dbReference type="AlphaFoldDB" id="A0AAV0B9F7"/>
<dbReference type="Proteomes" id="UP001153365">
    <property type="component" value="Unassembled WGS sequence"/>
</dbReference>